<dbReference type="SUPFAM" id="SSF50494">
    <property type="entry name" value="Trypsin-like serine proteases"/>
    <property type="match status" value="1"/>
</dbReference>
<evidence type="ECO:0000259" key="11">
    <source>
        <dbReference type="PROSITE" id="PS50240"/>
    </source>
</evidence>
<dbReference type="Ensembl" id="ENSSDUT00000024891.1">
    <property type="protein sequence ID" value="ENSSDUP00000024436.1"/>
    <property type="gene ID" value="ENSSDUG00000016842.1"/>
</dbReference>
<keyword evidence="10" id="KW-0732">Signal</keyword>
<dbReference type="InterPro" id="IPR001254">
    <property type="entry name" value="Trypsin_dom"/>
</dbReference>
<protein>
    <recommendedName>
        <fullName evidence="9">trypsin</fullName>
        <ecNumber evidence="9">3.4.21.4</ecNumber>
    </recommendedName>
</protein>
<dbReference type="GO" id="GO:0006508">
    <property type="term" value="P:proteolysis"/>
    <property type="evidence" value="ECO:0007669"/>
    <property type="project" value="UniProtKB-KW"/>
</dbReference>
<comment type="subcellular location">
    <subcellularLocation>
        <location evidence="1">Secreted</location>
        <location evidence="1">Extracellular space</location>
    </subcellularLocation>
</comment>
<dbReference type="Gene3D" id="2.40.10.10">
    <property type="entry name" value="Trypsin-like serine proteases"/>
    <property type="match status" value="2"/>
</dbReference>
<dbReference type="STRING" id="41447.ENSSDUP00000024436"/>
<name>A0A3B4V134_SERDU</name>
<dbReference type="PROSITE" id="PS50240">
    <property type="entry name" value="TRYPSIN_DOM"/>
    <property type="match status" value="1"/>
</dbReference>
<dbReference type="AlphaFoldDB" id="A0A3B4V134"/>
<evidence type="ECO:0000256" key="6">
    <source>
        <dbReference type="ARBA" id="ARBA00023145"/>
    </source>
</evidence>
<organism evidence="12 13">
    <name type="scientific">Seriola dumerili</name>
    <name type="common">Greater amberjack</name>
    <name type="synonym">Caranx dumerili</name>
    <dbReference type="NCBI Taxonomy" id="41447"/>
    <lineage>
        <taxon>Eukaryota</taxon>
        <taxon>Metazoa</taxon>
        <taxon>Chordata</taxon>
        <taxon>Craniata</taxon>
        <taxon>Vertebrata</taxon>
        <taxon>Euteleostomi</taxon>
        <taxon>Actinopterygii</taxon>
        <taxon>Neopterygii</taxon>
        <taxon>Teleostei</taxon>
        <taxon>Neoteleostei</taxon>
        <taxon>Acanthomorphata</taxon>
        <taxon>Carangaria</taxon>
        <taxon>Carangiformes</taxon>
        <taxon>Carangidae</taxon>
        <taxon>Seriola</taxon>
    </lineage>
</organism>
<dbReference type="GO" id="GO:0005615">
    <property type="term" value="C:extracellular space"/>
    <property type="evidence" value="ECO:0007669"/>
    <property type="project" value="TreeGrafter"/>
</dbReference>
<dbReference type="GO" id="GO:0004252">
    <property type="term" value="F:serine-type endopeptidase activity"/>
    <property type="evidence" value="ECO:0007669"/>
    <property type="project" value="UniProtKB-EC"/>
</dbReference>
<reference evidence="12" key="1">
    <citation type="submission" date="2025-08" db="UniProtKB">
        <authorList>
            <consortium name="Ensembl"/>
        </authorList>
    </citation>
    <scope>IDENTIFICATION</scope>
</reference>
<evidence type="ECO:0000256" key="10">
    <source>
        <dbReference type="SAM" id="SignalP"/>
    </source>
</evidence>
<evidence type="ECO:0000256" key="4">
    <source>
        <dbReference type="ARBA" id="ARBA00022801"/>
    </source>
</evidence>
<dbReference type="FunFam" id="2.40.10.10:FF:000005">
    <property type="entry name" value="Serine protease 37"/>
    <property type="match status" value="1"/>
</dbReference>
<dbReference type="Pfam" id="PF00089">
    <property type="entry name" value="Trypsin"/>
    <property type="match status" value="1"/>
</dbReference>
<dbReference type="InterPro" id="IPR033116">
    <property type="entry name" value="TRYPSIN_SER"/>
</dbReference>
<evidence type="ECO:0000256" key="5">
    <source>
        <dbReference type="ARBA" id="ARBA00022825"/>
    </source>
</evidence>
<evidence type="ECO:0000256" key="3">
    <source>
        <dbReference type="ARBA" id="ARBA00022670"/>
    </source>
</evidence>
<keyword evidence="3" id="KW-0645">Protease</keyword>
<reference evidence="12" key="2">
    <citation type="submission" date="2025-09" db="UniProtKB">
        <authorList>
            <consortium name="Ensembl"/>
        </authorList>
    </citation>
    <scope>IDENTIFICATION</scope>
</reference>
<evidence type="ECO:0000313" key="12">
    <source>
        <dbReference type="Ensembl" id="ENSSDUP00000024436.1"/>
    </source>
</evidence>
<evidence type="ECO:0000256" key="1">
    <source>
        <dbReference type="ARBA" id="ARBA00004239"/>
    </source>
</evidence>
<dbReference type="PROSITE" id="PS00135">
    <property type="entry name" value="TRYPSIN_SER"/>
    <property type="match status" value="1"/>
</dbReference>
<dbReference type="InterPro" id="IPR001314">
    <property type="entry name" value="Peptidase_S1A"/>
</dbReference>
<dbReference type="InterPro" id="IPR009003">
    <property type="entry name" value="Peptidase_S1_PA"/>
</dbReference>
<evidence type="ECO:0000256" key="9">
    <source>
        <dbReference type="ARBA" id="ARBA00038868"/>
    </source>
</evidence>
<evidence type="ECO:0000256" key="2">
    <source>
        <dbReference type="ARBA" id="ARBA00022525"/>
    </source>
</evidence>
<feature type="domain" description="Peptidase S1" evidence="11">
    <location>
        <begin position="25"/>
        <end position="256"/>
    </location>
</feature>
<proteinExistence type="predicted"/>
<evidence type="ECO:0000256" key="8">
    <source>
        <dbReference type="ARBA" id="ARBA00036320"/>
    </source>
</evidence>
<dbReference type="InterPro" id="IPR050127">
    <property type="entry name" value="Serine_Proteases_S1"/>
</dbReference>
<keyword evidence="6" id="KW-0865">Zymogen</keyword>
<dbReference type="CDD" id="cd00190">
    <property type="entry name" value="Tryp_SPc"/>
    <property type="match status" value="1"/>
</dbReference>
<feature type="signal peptide" evidence="10">
    <location>
        <begin position="1"/>
        <end position="15"/>
    </location>
</feature>
<keyword evidence="2" id="KW-0964">Secreted</keyword>
<evidence type="ECO:0000256" key="7">
    <source>
        <dbReference type="ARBA" id="ARBA00023157"/>
    </source>
</evidence>
<accession>A0A3B4V134</accession>
<dbReference type="PRINTS" id="PR00722">
    <property type="entry name" value="CHYMOTRYPSIN"/>
</dbReference>
<feature type="chain" id="PRO_5017181166" description="trypsin" evidence="10">
    <location>
        <begin position="16"/>
        <end position="258"/>
    </location>
</feature>
<dbReference type="SMART" id="SM00020">
    <property type="entry name" value="Tryp_SPc"/>
    <property type="match status" value="1"/>
</dbReference>
<keyword evidence="4" id="KW-0378">Hydrolase</keyword>
<dbReference type="Proteomes" id="UP000261420">
    <property type="component" value="Unplaced"/>
</dbReference>
<dbReference type="PANTHER" id="PTHR24264">
    <property type="entry name" value="TRYPSIN-RELATED"/>
    <property type="match status" value="1"/>
</dbReference>
<keyword evidence="13" id="KW-1185">Reference proteome</keyword>
<dbReference type="OMA" id="TMGWGTD"/>
<dbReference type="PANTHER" id="PTHR24264:SF15">
    <property type="entry name" value="RIKEN CDNA 2210010C04 GENE"/>
    <property type="match status" value="1"/>
</dbReference>
<keyword evidence="5" id="KW-0720">Serine protease</keyword>
<dbReference type="GeneTree" id="ENSGT01050000244883"/>
<keyword evidence="7" id="KW-1015">Disulfide bond</keyword>
<dbReference type="InterPro" id="IPR043504">
    <property type="entry name" value="Peptidase_S1_PA_chymotrypsin"/>
</dbReference>
<dbReference type="EC" id="3.4.21.4" evidence="9"/>
<sequence>MKAFILLALFAVAYAAPIEDEDDKIVGGYECRKNSVPYQVSLNAGYHFCGASLISSTWVVSAAHLKMKCIFLPSCLSLSRVQVRLGEHNIAVNEGTEQFINSAKVIRHPRYSSRNLDNDIMLIKLSKPATLNNYVRTVSLPSSCASSGTRCLISGWGNTSSSGSNYPDRLRCLDAPILSDSSCRSSYPGQITSNMFCAGFLEGGKDSCQGDSGGPVVCNGQLQGVVSWGYGCAQRNKPGVYAKVCNYNSWIRSTMSSN</sequence>
<evidence type="ECO:0000313" key="13">
    <source>
        <dbReference type="Proteomes" id="UP000261420"/>
    </source>
</evidence>
<comment type="catalytic activity">
    <reaction evidence="8">
        <text>Preferential cleavage: Arg-|-Xaa, Lys-|-Xaa.</text>
        <dbReference type="EC" id="3.4.21.4"/>
    </reaction>
</comment>